<evidence type="ECO:0000313" key="1">
    <source>
        <dbReference type="EMBL" id="KKN10556.1"/>
    </source>
</evidence>
<sequence length="141" mass="16502">MKITTKHTDISVKSLKIMEKFHRKISSYVFFAPKYDADSMKEKIDTIFESVQSALGMEGEMPLLHIKLYFEKEFKWLLADNGKRRCFYLYDYKTIYVNVDDIHTGMLAHEICHHIVDSWFGGPPPRKTAEFIATGVDRGFR</sequence>
<gene>
    <name evidence="1" type="ORF">LCGC14_1035440</name>
</gene>
<reference evidence="1" key="1">
    <citation type="journal article" date="2015" name="Nature">
        <title>Complex archaea that bridge the gap between prokaryotes and eukaryotes.</title>
        <authorList>
            <person name="Spang A."/>
            <person name="Saw J.H."/>
            <person name="Jorgensen S.L."/>
            <person name="Zaremba-Niedzwiedzka K."/>
            <person name="Martijn J."/>
            <person name="Lind A.E."/>
            <person name="van Eijk R."/>
            <person name="Schleper C."/>
            <person name="Guy L."/>
            <person name="Ettema T.J."/>
        </authorList>
    </citation>
    <scope>NUCLEOTIDE SEQUENCE</scope>
</reference>
<dbReference type="EMBL" id="LAZR01004234">
    <property type="protein sequence ID" value="KKN10556.1"/>
    <property type="molecule type" value="Genomic_DNA"/>
</dbReference>
<accession>A0A0F9QBK6</accession>
<organism evidence="1">
    <name type="scientific">marine sediment metagenome</name>
    <dbReference type="NCBI Taxonomy" id="412755"/>
    <lineage>
        <taxon>unclassified sequences</taxon>
        <taxon>metagenomes</taxon>
        <taxon>ecological metagenomes</taxon>
    </lineage>
</organism>
<protein>
    <submittedName>
        <fullName evidence="1">Uncharacterized protein</fullName>
    </submittedName>
</protein>
<name>A0A0F9QBK6_9ZZZZ</name>
<proteinExistence type="predicted"/>
<comment type="caution">
    <text evidence="1">The sequence shown here is derived from an EMBL/GenBank/DDBJ whole genome shotgun (WGS) entry which is preliminary data.</text>
</comment>
<dbReference type="AlphaFoldDB" id="A0A0F9QBK6"/>